<dbReference type="EMBL" id="BPVZ01000260">
    <property type="protein sequence ID" value="GKV48540.1"/>
    <property type="molecule type" value="Genomic_DNA"/>
</dbReference>
<name>A0AAV5MG76_9ROSI</name>
<sequence>MVLQSVSANEQKGAFIPYEAPDLNPNIVTSSAVPHPDVKPKAYANNFLRLFQ</sequence>
<gene>
    <name evidence="1" type="ORF">SLEP1_g55342</name>
</gene>
<dbReference type="InterPro" id="IPR029052">
    <property type="entry name" value="Metallo-depent_PP-like"/>
</dbReference>
<accession>A0AAV5MG76</accession>
<dbReference type="AlphaFoldDB" id="A0AAV5MG76"/>
<dbReference type="Gene3D" id="3.60.21.10">
    <property type="match status" value="1"/>
</dbReference>
<reference evidence="1 2" key="1">
    <citation type="journal article" date="2021" name="Commun. Biol.">
        <title>The genome of Shorea leprosula (Dipterocarpaceae) highlights the ecological relevance of drought in aseasonal tropical rainforests.</title>
        <authorList>
            <person name="Ng K.K.S."/>
            <person name="Kobayashi M.J."/>
            <person name="Fawcett J.A."/>
            <person name="Hatakeyama M."/>
            <person name="Paape T."/>
            <person name="Ng C.H."/>
            <person name="Ang C.C."/>
            <person name="Tnah L.H."/>
            <person name="Lee C.T."/>
            <person name="Nishiyama T."/>
            <person name="Sese J."/>
            <person name="O'Brien M.J."/>
            <person name="Copetti D."/>
            <person name="Mohd Noor M.I."/>
            <person name="Ong R.C."/>
            <person name="Putra M."/>
            <person name="Sireger I.Z."/>
            <person name="Indrioko S."/>
            <person name="Kosugi Y."/>
            <person name="Izuno A."/>
            <person name="Isagi Y."/>
            <person name="Lee S.L."/>
            <person name="Shimizu K.K."/>
        </authorList>
    </citation>
    <scope>NUCLEOTIDE SEQUENCE [LARGE SCALE GENOMIC DNA]</scope>
    <source>
        <strain evidence="1">214</strain>
    </source>
</reference>
<keyword evidence="2" id="KW-1185">Reference proteome</keyword>
<comment type="caution">
    <text evidence="1">The sequence shown here is derived from an EMBL/GenBank/DDBJ whole genome shotgun (WGS) entry which is preliminary data.</text>
</comment>
<evidence type="ECO:0000313" key="2">
    <source>
        <dbReference type="Proteomes" id="UP001054252"/>
    </source>
</evidence>
<organism evidence="1 2">
    <name type="scientific">Rubroshorea leprosula</name>
    <dbReference type="NCBI Taxonomy" id="152421"/>
    <lineage>
        <taxon>Eukaryota</taxon>
        <taxon>Viridiplantae</taxon>
        <taxon>Streptophyta</taxon>
        <taxon>Embryophyta</taxon>
        <taxon>Tracheophyta</taxon>
        <taxon>Spermatophyta</taxon>
        <taxon>Magnoliopsida</taxon>
        <taxon>eudicotyledons</taxon>
        <taxon>Gunneridae</taxon>
        <taxon>Pentapetalae</taxon>
        <taxon>rosids</taxon>
        <taxon>malvids</taxon>
        <taxon>Malvales</taxon>
        <taxon>Dipterocarpaceae</taxon>
        <taxon>Rubroshorea</taxon>
    </lineage>
</organism>
<evidence type="ECO:0000313" key="1">
    <source>
        <dbReference type="EMBL" id="GKV48540.1"/>
    </source>
</evidence>
<protein>
    <submittedName>
        <fullName evidence="1">Uncharacterized protein</fullName>
    </submittedName>
</protein>
<dbReference type="Proteomes" id="UP001054252">
    <property type="component" value="Unassembled WGS sequence"/>
</dbReference>
<proteinExistence type="predicted"/>